<dbReference type="GO" id="GO:0046872">
    <property type="term" value="F:metal ion binding"/>
    <property type="evidence" value="ECO:0007669"/>
    <property type="project" value="UniProtKB-KW"/>
</dbReference>
<organism evidence="10 11">
    <name type="scientific">Ectocarpus siliculosus</name>
    <name type="common">Brown alga</name>
    <name type="synonym">Conferva siliculosa</name>
    <dbReference type="NCBI Taxonomy" id="2880"/>
    <lineage>
        <taxon>Eukaryota</taxon>
        <taxon>Sar</taxon>
        <taxon>Stramenopiles</taxon>
        <taxon>Ochrophyta</taxon>
        <taxon>PX clade</taxon>
        <taxon>Phaeophyceae</taxon>
        <taxon>Ectocarpales</taxon>
        <taxon>Ectocarpaceae</taxon>
        <taxon>Ectocarpus</taxon>
    </lineage>
</organism>
<feature type="compositionally biased region" description="Polar residues" evidence="8">
    <location>
        <begin position="352"/>
        <end position="365"/>
    </location>
</feature>
<gene>
    <name evidence="10" type="ORF">Esi_0100_0024</name>
</gene>
<evidence type="ECO:0000256" key="3">
    <source>
        <dbReference type="ARBA" id="ARBA00022603"/>
    </source>
</evidence>
<dbReference type="GO" id="GO:0008168">
    <property type="term" value="F:methyltransferase activity"/>
    <property type="evidence" value="ECO:0007669"/>
    <property type="project" value="UniProtKB-KW"/>
</dbReference>
<keyword evidence="7" id="KW-0862">Zinc</keyword>
<evidence type="ECO:0000256" key="7">
    <source>
        <dbReference type="ARBA" id="ARBA00022833"/>
    </source>
</evidence>
<accession>D8LC94</accession>
<dbReference type="OrthoDB" id="126970at2759"/>
<comment type="subcellular location">
    <subcellularLocation>
        <location evidence="1">Chromosome</location>
    </subcellularLocation>
</comment>
<keyword evidence="11" id="KW-1185">Reference proteome</keyword>
<keyword evidence="5" id="KW-0949">S-adenosyl-L-methionine</keyword>
<evidence type="ECO:0000256" key="6">
    <source>
        <dbReference type="ARBA" id="ARBA00022723"/>
    </source>
</evidence>
<proteinExistence type="predicted"/>
<dbReference type="PANTHER" id="PTHR46223:SF3">
    <property type="entry name" value="HISTONE-LYSINE N-METHYLTRANSFERASE SET-23"/>
    <property type="match status" value="1"/>
</dbReference>
<feature type="region of interest" description="Disordered" evidence="8">
    <location>
        <begin position="352"/>
        <end position="374"/>
    </location>
</feature>
<evidence type="ECO:0000256" key="4">
    <source>
        <dbReference type="ARBA" id="ARBA00022679"/>
    </source>
</evidence>
<feature type="compositionally biased region" description="Gly residues" evidence="8">
    <location>
        <begin position="305"/>
        <end position="315"/>
    </location>
</feature>
<name>D8LC94_ECTSI</name>
<dbReference type="GO" id="GO:0005694">
    <property type="term" value="C:chromosome"/>
    <property type="evidence" value="ECO:0007669"/>
    <property type="project" value="UniProtKB-SubCell"/>
</dbReference>
<dbReference type="InParanoid" id="D8LC94"/>
<protein>
    <submittedName>
        <fullName evidence="10">SET domain and mariner transposase fusion</fullName>
    </submittedName>
</protein>
<evidence type="ECO:0000313" key="10">
    <source>
        <dbReference type="EMBL" id="CBN78130.1"/>
    </source>
</evidence>
<dbReference type="AlphaFoldDB" id="D8LC94"/>
<evidence type="ECO:0000256" key="1">
    <source>
        <dbReference type="ARBA" id="ARBA00004286"/>
    </source>
</evidence>
<evidence type="ECO:0000313" key="11">
    <source>
        <dbReference type="Proteomes" id="UP000002630"/>
    </source>
</evidence>
<keyword evidence="4" id="KW-0808">Transferase</keyword>
<dbReference type="SUPFAM" id="SSF82199">
    <property type="entry name" value="SET domain"/>
    <property type="match status" value="1"/>
</dbReference>
<keyword evidence="2" id="KW-0158">Chromosome</keyword>
<feature type="region of interest" description="Disordered" evidence="8">
    <location>
        <begin position="300"/>
        <end position="320"/>
    </location>
</feature>
<dbReference type="InterPro" id="IPR001214">
    <property type="entry name" value="SET_dom"/>
</dbReference>
<reference evidence="10 11" key="1">
    <citation type="journal article" date="2010" name="Nature">
        <title>The Ectocarpus genome and the independent evolution of multicellularity in brown algae.</title>
        <authorList>
            <person name="Cock J.M."/>
            <person name="Sterck L."/>
            <person name="Rouze P."/>
            <person name="Scornet D."/>
            <person name="Allen A.E."/>
            <person name="Amoutzias G."/>
            <person name="Anthouard V."/>
            <person name="Artiguenave F."/>
            <person name="Aury J.M."/>
            <person name="Badger J.H."/>
            <person name="Beszteri B."/>
            <person name="Billiau K."/>
            <person name="Bonnet E."/>
            <person name="Bothwell J.H."/>
            <person name="Bowler C."/>
            <person name="Boyen C."/>
            <person name="Brownlee C."/>
            <person name="Carrano C.J."/>
            <person name="Charrier B."/>
            <person name="Cho G.Y."/>
            <person name="Coelho S.M."/>
            <person name="Collen J."/>
            <person name="Corre E."/>
            <person name="Da Silva C."/>
            <person name="Delage L."/>
            <person name="Delaroque N."/>
            <person name="Dittami S.M."/>
            <person name="Doulbeau S."/>
            <person name="Elias M."/>
            <person name="Farnham G."/>
            <person name="Gachon C.M."/>
            <person name="Gschloessl B."/>
            <person name="Heesch S."/>
            <person name="Jabbari K."/>
            <person name="Jubin C."/>
            <person name="Kawai H."/>
            <person name="Kimura K."/>
            <person name="Kloareg B."/>
            <person name="Kupper F.C."/>
            <person name="Lang D."/>
            <person name="Le Bail A."/>
            <person name="Leblanc C."/>
            <person name="Lerouge P."/>
            <person name="Lohr M."/>
            <person name="Lopez P.J."/>
            <person name="Martens C."/>
            <person name="Maumus F."/>
            <person name="Michel G."/>
            <person name="Miranda-Saavedra D."/>
            <person name="Morales J."/>
            <person name="Moreau H."/>
            <person name="Motomura T."/>
            <person name="Nagasato C."/>
            <person name="Napoli C.A."/>
            <person name="Nelson D.R."/>
            <person name="Nyvall-Collen P."/>
            <person name="Peters A.F."/>
            <person name="Pommier C."/>
            <person name="Potin P."/>
            <person name="Poulain J."/>
            <person name="Quesneville H."/>
            <person name="Read B."/>
            <person name="Rensing S.A."/>
            <person name="Ritter A."/>
            <person name="Rousvoal S."/>
            <person name="Samanta M."/>
            <person name="Samson G."/>
            <person name="Schroeder D.C."/>
            <person name="Segurens B."/>
            <person name="Strittmatter M."/>
            <person name="Tonon T."/>
            <person name="Tregear J.W."/>
            <person name="Valentin K."/>
            <person name="von Dassow P."/>
            <person name="Yamagishi T."/>
            <person name="Van de Peer Y."/>
            <person name="Wincker P."/>
        </authorList>
    </citation>
    <scope>NUCLEOTIDE SEQUENCE [LARGE SCALE GENOMIC DNA]</scope>
    <source>
        <strain evidence="11">Ec32 / CCAP1310/4</strain>
    </source>
</reference>
<dbReference type="Proteomes" id="UP000002630">
    <property type="component" value="Unassembled WGS sequence"/>
</dbReference>
<feature type="domain" description="SET" evidence="9">
    <location>
        <begin position="189"/>
        <end position="276"/>
    </location>
</feature>
<dbReference type="InterPro" id="IPR046341">
    <property type="entry name" value="SET_dom_sf"/>
</dbReference>
<dbReference type="Gene3D" id="2.170.270.10">
    <property type="entry name" value="SET domain"/>
    <property type="match status" value="1"/>
</dbReference>
<dbReference type="Pfam" id="PF00856">
    <property type="entry name" value="SET"/>
    <property type="match status" value="1"/>
</dbReference>
<dbReference type="PANTHER" id="PTHR46223">
    <property type="entry name" value="HISTONE-LYSINE N-METHYLTRANSFERASE SUV39H"/>
    <property type="match status" value="1"/>
</dbReference>
<dbReference type="InterPro" id="IPR050973">
    <property type="entry name" value="H3K9_Histone-Lys_N-MTase"/>
</dbReference>
<feature type="region of interest" description="Disordered" evidence="8">
    <location>
        <begin position="433"/>
        <end position="476"/>
    </location>
</feature>
<evidence type="ECO:0000256" key="8">
    <source>
        <dbReference type="SAM" id="MobiDB-lite"/>
    </source>
</evidence>
<evidence type="ECO:0000256" key="5">
    <source>
        <dbReference type="ARBA" id="ARBA00022691"/>
    </source>
</evidence>
<dbReference type="GO" id="GO:0032259">
    <property type="term" value="P:methylation"/>
    <property type="evidence" value="ECO:0007669"/>
    <property type="project" value="UniProtKB-KW"/>
</dbReference>
<dbReference type="eggNOG" id="KOG1082">
    <property type="taxonomic scope" value="Eukaryota"/>
</dbReference>
<dbReference type="EMBL" id="FN649760">
    <property type="protein sequence ID" value="CBN78130.1"/>
    <property type="molecule type" value="Genomic_DNA"/>
</dbReference>
<keyword evidence="3" id="KW-0489">Methyltransferase</keyword>
<evidence type="ECO:0000256" key="2">
    <source>
        <dbReference type="ARBA" id="ARBA00022454"/>
    </source>
</evidence>
<evidence type="ECO:0000259" key="9">
    <source>
        <dbReference type="Pfam" id="PF00856"/>
    </source>
</evidence>
<keyword evidence="6" id="KW-0479">Metal-binding</keyword>
<sequence length="710" mass="74503">MPLVEALVDSSCNTTSTLLSFLGWEDAVAFAITSTLLFVQVKAIIQKQCDDISCGSSPYPIPCDSAHRPLHGVQQATPGGSSHSSQSFKWSLGGPVPPSFMYLNEAIHAFDDSGADELEGCACFGGCGVDDTLCPCVQLNVAVQSGPAPLFECHTSCTCGIACRLRATQRGAASKVPPMLRLRYMGKKGWGAYSVGAIAGGTYVADYTGEVLPVPEARRRVHAYDRDGLNYVLTTQEFFQGGKQVFQTIVDATTCGNVSRFFNHSCEPTLSVFVAVVRRLHVGAFDPRADSHTGLRSAVWKSAGGSKGPTHSGGGGDDDPYNFDIADGFSGGGSKKKTKKSKLGKLSLNKTVGASPSVSSLTPQEVSRPVANPTPSVVDLKAPLRASAPAGPTSALDKAMSFLSKYKQGGANGAKTTTAATGMGTFRKSANAQSTTFDQDEMDLSLSSDSDGAGGVSRRKTPSRLKPTRDKPSIEPQENMVKVLVRTEALASVEYAHDPERGLDLRSCGTQIVGNSAATQANIAVAGMSGTHSAVGNGFGAQGPRTPGVGYQPGEPYAKWGRFACEMPVGSRIRRDPDVGGGAPVRRSSPNSRRRPRSSGGSGFHDSVGGRNDCTGSGAGAANAEDDGGDSRAAQPSDSEVEPEEGYGRGPVRVSCAPSVRGGPAYLEVTMCQLFMTRLAVALVISLSCQWCTLFRSAMDFCDQMYAPTY</sequence>
<feature type="region of interest" description="Disordered" evidence="8">
    <location>
        <begin position="572"/>
        <end position="654"/>
    </location>
</feature>
<dbReference type="STRING" id="2880.D8LC94"/>